<keyword evidence="3" id="KW-1185">Reference proteome</keyword>
<feature type="compositionally biased region" description="Basic and acidic residues" evidence="1">
    <location>
        <begin position="137"/>
        <end position="155"/>
    </location>
</feature>
<reference evidence="2" key="1">
    <citation type="submission" date="2021-02" db="EMBL/GenBank/DDBJ databases">
        <authorList>
            <person name="Dougan E. K."/>
            <person name="Rhodes N."/>
            <person name="Thang M."/>
            <person name="Chan C."/>
        </authorList>
    </citation>
    <scope>NUCLEOTIDE SEQUENCE</scope>
</reference>
<dbReference type="EMBL" id="CAJNNV010030441">
    <property type="protein sequence ID" value="CAE8632533.1"/>
    <property type="molecule type" value="Genomic_DNA"/>
</dbReference>
<evidence type="ECO:0000313" key="3">
    <source>
        <dbReference type="Proteomes" id="UP000654075"/>
    </source>
</evidence>
<organism evidence="2 3">
    <name type="scientific">Polarella glacialis</name>
    <name type="common">Dinoflagellate</name>
    <dbReference type="NCBI Taxonomy" id="89957"/>
    <lineage>
        <taxon>Eukaryota</taxon>
        <taxon>Sar</taxon>
        <taxon>Alveolata</taxon>
        <taxon>Dinophyceae</taxon>
        <taxon>Suessiales</taxon>
        <taxon>Suessiaceae</taxon>
        <taxon>Polarella</taxon>
    </lineage>
</organism>
<proteinExistence type="predicted"/>
<dbReference type="Proteomes" id="UP000654075">
    <property type="component" value="Unassembled WGS sequence"/>
</dbReference>
<comment type="caution">
    <text evidence="2">The sequence shown here is derived from an EMBL/GenBank/DDBJ whole genome shotgun (WGS) entry which is preliminary data.</text>
</comment>
<feature type="compositionally biased region" description="Acidic residues" evidence="1">
    <location>
        <begin position="156"/>
        <end position="173"/>
    </location>
</feature>
<feature type="region of interest" description="Disordered" evidence="1">
    <location>
        <begin position="92"/>
        <end position="189"/>
    </location>
</feature>
<accession>A0A813H4C7</accession>
<dbReference type="AlphaFoldDB" id="A0A813H4C7"/>
<name>A0A813H4C7_POLGL</name>
<evidence type="ECO:0008006" key="4">
    <source>
        <dbReference type="Google" id="ProtNLM"/>
    </source>
</evidence>
<protein>
    <recommendedName>
        <fullName evidence="4">RNA helicase</fullName>
    </recommendedName>
</protein>
<feature type="non-terminal residue" evidence="2">
    <location>
        <position position="1"/>
    </location>
</feature>
<evidence type="ECO:0000313" key="2">
    <source>
        <dbReference type="EMBL" id="CAE8632533.1"/>
    </source>
</evidence>
<evidence type="ECO:0000256" key="1">
    <source>
        <dbReference type="SAM" id="MobiDB-lite"/>
    </source>
</evidence>
<feature type="compositionally biased region" description="Gly residues" evidence="1">
    <location>
        <begin position="179"/>
        <end position="189"/>
    </location>
</feature>
<sequence length="189" mass="20936">YLRRVGRTARGGARGCVLSFAAGTNELKISKQITAAAIRNIPLANSPADLFAEQVRCLERFDPMNVDWRAPEASAPKPMRAQMDEAEVAEAATKLGGDDAEMDASDWRRAFDEDDEMSVVNGKDDEDYDDRNKKNRKGNDSQDNDRKGWKPWKESDEIDNGDDYDPEWIDDASDNPFGMGSGVGIGLTD</sequence>
<gene>
    <name evidence="2" type="ORF">PGLA1383_LOCUS48476</name>
</gene>